<organism evidence="1 2">
    <name type="scientific">Pseudomonas amygdali pv. lachrymans str. M301315</name>
    <dbReference type="NCBI Taxonomy" id="629260"/>
    <lineage>
        <taxon>Bacteria</taxon>
        <taxon>Pseudomonadati</taxon>
        <taxon>Pseudomonadota</taxon>
        <taxon>Gammaproteobacteria</taxon>
        <taxon>Pseudomonadales</taxon>
        <taxon>Pseudomonadaceae</taxon>
        <taxon>Pseudomonas</taxon>
        <taxon>Pseudomonas amygdali</taxon>
    </lineage>
</organism>
<evidence type="ECO:0000313" key="2">
    <source>
        <dbReference type="Proteomes" id="UP000006426"/>
    </source>
</evidence>
<evidence type="ECO:0000313" key="1">
    <source>
        <dbReference type="EMBL" id="AXH59206.1"/>
    </source>
</evidence>
<reference evidence="1 2" key="1">
    <citation type="journal article" date="2011" name="PLoS Pathog.">
        <title>Dynamic evolution of pathogenicity revealed by sequencing and comparative genomics of 19 Pseudomonas syringae isolates.</title>
        <authorList>
            <person name="Baltrus D.A."/>
            <person name="Nishimura M.T."/>
            <person name="Romanchuk A."/>
            <person name="Chang J.H."/>
            <person name="Mukhtar M.S."/>
            <person name="Cherkis K."/>
            <person name="Roach J."/>
            <person name="Grant S.R."/>
            <person name="Jones C.D."/>
            <person name="Dangl J.L."/>
        </authorList>
    </citation>
    <scope>NUCLEOTIDE SEQUENCE [LARGE SCALE GENOMIC DNA]</scope>
    <source>
        <strain evidence="1 2">M301315</strain>
    </source>
</reference>
<dbReference type="AntiFam" id="ANF00261">
    <property type="entry name" value="Protein of unknown function (DUF1534)"/>
</dbReference>
<protein>
    <submittedName>
        <fullName evidence="1">DUF1534 domain-containing protein</fullName>
    </submittedName>
</protein>
<gene>
    <name evidence="1" type="ORF">PLA107_018540</name>
</gene>
<dbReference type="Proteomes" id="UP000006426">
    <property type="component" value="Chromosome"/>
</dbReference>
<proteinExistence type="predicted"/>
<sequence length="52" mass="5941">MDAVTLCVTDLRQAAHSRSDAERRTIVRLSFRTLQRGNACRDALRHRSARTT</sequence>
<accession>A0AAD0M597</accession>
<name>A0AAD0M597_PSEAV</name>
<dbReference type="AlphaFoldDB" id="A0AAD0M597"/>
<dbReference type="EMBL" id="CP031225">
    <property type="protein sequence ID" value="AXH59206.1"/>
    <property type="molecule type" value="Genomic_DNA"/>
</dbReference>